<dbReference type="AlphaFoldDB" id="A0A0S4X1Z6"/>
<dbReference type="EMBL" id="LN899820">
    <property type="protein sequence ID" value="CUV57773.1"/>
    <property type="molecule type" value="Genomic_DNA"/>
</dbReference>
<dbReference type="NCBIfam" id="TIGR01635">
    <property type="entry name" value="tail_comp_S"/>
    <property type="match status" value="1"/>
</dbReference>
<gene>
    <name evidence="2" type="ORF">RUN215_v1_1490026</name>
</gene>
<sequence length="148" mass="16729">MSESHELEAWLAGMLTKLDAPARRTLARAVAAELRRRQAARIAEQRNPDGSPYVPRKPQLRHRAGRIRRAMFVRLRLARYMKTETDANTAVVIFAGNAQRIATVHQFGLRDRVNKAGLTAQYPVRELLGLDDGDVHRITDLVLQHLSS</sequence>
<dbReference type="InterPro" id="IPR006522">
    <property type="entry name" value="Phage_virion_morphogenesis"/>
</dbReference>
<reference evidence="2" key="1">
    <citation type="submission" date="2015-10" db="EMBL/GenBank/DDBJ databases">
        <authorList>
            <person name="Gilbert D.G."/>
        </authorList>
    </citation>
    <scope>NUCLEOTIDE SEQUENCE</scope>
    <source>
        <strain evidence="2">Phyl III-seqv23</strain>
    </source>
</reference>
<proteinExistence type="predicted"/>
<accession>A0A0S4X1Z6</accession>
<protein>
    <submittedName>
        <fullName evidence="2">Tail completion-like protein</fullName>
    </submittedName>
</protein>
<name>A0A0S4X1Z6_RALSL</name>
<dbReference type="Pfam" id="PF05069">
    <property type="entry name" value="Phage_tail_S"/>
    <property type="match status" value="1"/>
</dbReference>
<organism evidence="2">
    <name type="scientific">Ralstonia solanacearum</name>
    <name type="common">Pseudomonas solanacearum</name>
    <dbReference type="NCBI Taxonomy" id="305"/>
    <lineage>
        <taxon>Bacteria</taxon>
        <taxon>Pseudomonadati</taxon>
        <taxon>Pseudomonadota</taxon>
        <taxon>Betaproteobacteria</taxon>
        <taxon>Burkholderiales</taxon>
        <taxon>Burkholderiaceae</taxon>
        <taxon>Ralstonia</taxon>
        <taxon>Ralstonia solanacearum species complex</taxon>
    </lineage>
</organism>
<feature type="region of interest" description="Disordered" evidence="1">
    <location>
        <begin position="41"/>
        <end position="60"/>
    </location>
</feature>
<evidence type="ECO:0000313" key="2">
    <source>
        <dbReference type="EMBL" id="CUV57773.1"/>
    </source>
</evidence>
<evidence type="ECO:0000256" key="1">
    <source>
        <dbReference type="SAM" id="MobiDB-lite"/>
    </source>
</evidence>